<dbReference type="GO" id="GO:0030288">
    <property type="term" value="C:outer membrane-bounded periplasmic space"/>
    <property type="evidence" value="ECO:0007669"/>
    <property type="project" value="InterPro"/>
</dbReference>
<comment type="caution">
    <text evidence="2">The sequence shown here is derived from an EMBL/GenBank/DDBJ whole genome shotgun (WGS) entry which is preliminary data.</text>
</comment>
<evidence type="ECO:0000256" key="1">
    <source>
        <dbReference type="SAM" id="MobiDB-lite"/>
    </source>
</evidence>
<feature type="compositionally biased region" description="Basic and acidic residues" evidence="1">
    <location>
        <begin position="414"/>
        <end position="425"/>
    </location>
</feature>
<dbReference type="Pfam" id="PF03783">
    <property type="entry name" value="CsgG"/>
    <property type="match status" value="1"/>
</dbReference>
<reference evidence="2 3" key="1">
    <citation type="submission" date="2016-11" db="EMBL/GenBank/DDBJ databases">
        <authorList>
            <person name="Varghese N."/>
            <person name="Submissions S."/>
        </authorList>
    </citation>
    <scope>NUCLEOTIDE SEQUENCE [LARGE SCALE GENOMIC DNA]</scope>
    <source>
        <strain evidence="2 3">DSM 17919</strain>
    </source>
</reference>
<evidence type="ECO:0000313" key="3">
    <source>
        <dbReference type="Proteomes" id="UP000184001"/>
    </source>
</evidence>
<proteinExistence type="predicted"/>
<dbReference type="EMBL" id="FQZR01000002">
    <property type="protein sequence ID" value="SHI77521.1"/>
    <property type="molecule type" value="Genomic_DNA"/>
</dbReference>
<sequence length="425" mass="46424">MLTTSKKTPFQLVLRMLIIICMLLLTFSVESHAKVVSATTTGMAASRDAAIEDALIQAVRQIKGVSLQSASVAVRAGATETTNGTRNTKFKAENASVTGMKTSGVIAGYDIIDETNDNGLWNVTLEAQINVYETPGLAPNNRRKLAIVGFKASTANRKRGVPQVFQQKLTDSLVQSRRFTVLDREEDALYQREKANWKSDDFAIAEQAKLGMRLGADYIVTGKILSYTTSCTKKTIDLTGESYFIERIAAQVSYKVIVPATMQVKWSSTVTVDKTYERDTARSSGALSAKLSSMVSQKISTELLQAIYPIKVIKVAGSSVYLNMGGVNVKAGQRYNVYHLGERLIDPYTKESLGRTETKIATVQVQDIKTKFTVAKVLSQSGNIATGDICRPASHSGKNKHRQPAPKKKASIKYTDDGGVKLPFD</sequence>
<dbReference type="RefSeq" id="WP_020002058.1">
    <property type="nucleotide sequence ID" value="NZ_CP192219.1"/>
</dbReference>
<feature type="region of interest" description="Disordered" evidence="1">
    <location>
        <begin position="388"/>
        <end position="425"/>
    </location>
</feature>
<organism evidence="2 3">
    <name type="scientific">Halodesulfovibrio aestuarii</name>
    <dbReference type="NCBI Taxonomy" id="126333"/>
    <lineage>
        <taxon>Bacteria</taxon>
        <taxon>Pseudomonadati</taxon>
        <taxon>Thermodesulfobacteriota</taxon>
        <taxon>Desulfovibrionia</taxon>
        <taxon>Desulfovibrionales</taxon>
        <taxon>Desulfovibrionaceae</taxon>
        <taxon>Halodesulfovibrio</taxon>
    </lineage>
</organism>
<protein>
    <submittedName>
        <fullName evidence="2">Curli production assembly/transport component CsgG</fullName>
    </submittedName>
</protein>
<accession>A0A8G2C880</accession>
<gene>
    <name evidence="2" type="ORF">SAMN05660830_00945</name>
</gene>
<dbReference type="Gene3D" id="3.40.50.10610">
    <property type="entry name" value="ABC-type transport auxiliary lipoprotein component"/>
    <property type="match status" value="1"/>
</dbReference>
<dbReference type="AlphaFoldDB" id="A0A8G2C880"/>
<feature type="compositionally biased region" description="Basic residues" evidence="1">
    <location>
        <begin position="397"/>
        <end position="411"/>
    </location>
</feature>
<name>A0A8G2C880_9BACT</name>
<dbReference type="Proteomes" id="UP000184001">
    <property type="component" value="Unassembled WGS sequence"/>
</dbReference>
<dbReference type="InterPro" id="IPR005534">
    <property type="entry name" value="Curli_assmbl/transp-comp_CsgG"/>
</dbReference>
<evidence type="ECO:0000313" key="2">
    <source>
        <dbReference type="EMBL" id="SHI77521.1"/>
    </source>
</evidence>